<evidence type="ECO:0000313" key="2">
    <source>
        <dbReference type="Proteomes" id="UP001457282"/>
    </source>
</evidence>
<proteinExistence type="predicted"/>
<protein>
    <submittedName>
        <fullName evidence="1">Uncharacterized protein</fullName>
    </submittedName>
</protein>
<evidence type="ECO:0000313" key="1">
    <source>
        <dbReference type="EMBL" id="KAK9923336.1"/>
    </source>
</evidence>
<gene>
    <name evidence="1" type="ORF">M0R45_031760</name>
</gene>
<dbReference type="Proteomes" id="UP001457282">
    <property type="component" value="Unassembled WGS sequence"/>
</dbReference>
<name>A0AAW1WHF1_RUBAR</name>
<comment type="caution">
    <text evidence="1">The sequence shown here is derived from an EMBL/GenBank/DDBJ whole genome shotgun (WGS) entry which is preliminary data.</text>
</comment>
<sequence>MGCGLIEEVMGLANWVRASRGIWGQNRERRCDDCSGDVIFDGEERSLGSRAEQGSSGQMRLRLVCRRWKERRDLIGRLLLVFERRQGLRRCGSVMRRRRWMVAMSTAELGEKSRWQWTGMERLKDEEK</sequence>
<dbReference type="EMBL" id="JBEDUW010000006">
    <property type="protein sequence ID" value="KAK9923336.1"/>
    <property type="molecule type" value="Genomic_DNA"/>
</dbReference>
<accession>A0AAW1WHF1</accession>
<organism evidence="1 2">
    <name type="scientific">Rubus argutus</name>
    <name type="common">Southern blackberry</name>
    <dbReference type="NCBI Taxonomy" id="59490"/>
    <lineage>
        <taxon>Eukaryota</taxon>
        <taxon>Viridiplantae</taxon>
        <taxon>Streptophyta</taxon>
        <taxon>Embryophyta</taxon>
        <taxon>Tracheophyta</taxon>
        <taxon>Spermatophyta</taxon>
        <taxon>Magnoliopsida</taxon>
        <taxon>eudicotyledons</taxon>
        <taxon>Gunneridae</taxon>
        <taxon>Pentapetalae</taxon>
        <taxon>rosids</taxon>
        <taxon>fabids</taxon>
        <taxon>Rosales</taxon>
        <taxon>Rosaceae</taxon>
        <taxon>Rosoideae</taxon>
        <taxon>Rosoideae incertae sedis</taxon>
        <taxon>Rubus</taxon>
    </lineage>
</organism>
<keyword evidence="2" id="KW-1185">Reference proteome</keyword>
<reference evidence="1 2" key="1">
    <citation type="journal article" date="2023" name="G3 (Bethesda)">
        <title>A chromosome-length genome assembly and annotation of blackberry (Rubus argutus, cv. 'Hillquist').</title>
        <authorList>
            <person name="Bruna T."/>
            <person name="Aryal R."/>
            <person name="Dudchenko O."/>
            <person name="Sargent D.J."/>
            <person name="Mead D."/>
            <person name="Buti M."/>
            <person name="Cavallini A."/>
            <person name="Hytonen T."/>
            <person name="Andres J."/>
            <person name="Pham M."/>
            <person name="Weisz D."/>
            <person name="Mascagni F."/>
            <person name="Usai G."/>
            <person name="Natali L."/>
            <person name="Bassil N."/>
            <person name="Fernandez G.E."/>
            <person name="Lomsadze A."/>
            <person name="Armour M."/>
            <person name="Olukolu B."/>
            <person name="Poorten T."/>
            <person name="Britton C."/>
            <person name="Davik J."/>
            <person name="Ashrafi H."/>
            <person name="Aiden E.L."/>
            <person name="Borodovsky M."/>
            <person name="Worthington M."/>
        </authorList>
    </citation>
    <scope>NUCLEOTIDE SEQUENCE [LARGE SCALE GENOMIC DNA]</scope>
    <source>
        <strain evidence="1">PI 553951</strain>
    </source>
</reference>
<dbReference type="AlphaFoldDB" id="A0AAW1WHF1"/>